<protein>
    <submittedName>
        <fullName evidence="1">tRNA (Adenine(22)-N(1))-methyltransferase</fullName>
    </submittedName>
</protein>
<dbReference type="RefSeq" id="WP_251510085.1">
    <property type="nucleotide sequence ID" value="NZ_JAMBON010000001.1"/>
</dbReference>
<dbReference type="PANTHER" id="PTHR38451:SF1">
    <property type="entry name" value="TRNA (ADENINE(22)-N(1))-METHYLTRANSFERASE"/>
    <property type="match status" value="1"/>
</dbReference>
<keyword evidence="2" id="KW-1185">Reference proteome</keyword>
<dbReference type="InterPro" id="IPR006901">
    <property type="entry name" value="TrmK"/>
</dbReference>
<name>A0ABW4HX03_9BACI</name>
<dbReference type="SUPFAM" id="SSF53335">
    <property type="entry name" value="S-adenosyl-L-methionine-dependent methyltransferases"/>
    <property type="match status" value="1"/>
</dbReference>
<dbReference type="InterPro" id="IPR029063">
    <property type="entry name" value="SAM-dependent_MTases_sf"/>
</dbReference>
<evidence type="ECO:0000313" key="2">
    <source>
        <dbReference type="Proteomes" id="UP001597221"/>
    </source>
</evidence>
<proteinExistence type="predicted"/>
<organism evidence="1 2">
    <name type="scientific">Oceanobacillus luteolus</name>
    <dbReference type="NCBI Taxonomy" id="1274358"/>
    <lineage>
        <taxon>Bacteria</taxon>
        <taxon>Bacillati</taxon>
        <taxon>Bacillota</taxon>
        <taxon>Bacilli</taxon>
        <taxon>Bacillales</taxon>
        <taxon>Bacillaceae</taxon>
        <taxon>Oceanobacillus</taxon>
    </lineage>
</organism>
<reference evidence="2" key="1">
    <citation type="journal article" date="2019" name="Int. J. Syst. Evol. Microbiol.">
        <title>The Global Catalogue of Microorganisms (GCM) 10K type strain sequencing project: providing services to taxonomists for standard genome sequencing and annotation.</title>
        <authorList>
            <consortium name="The Broad Institute Genomics Platform"/>
            <consortium name="The Broad Institute Genome Sequencing Center for Infectious Disease"/>
            <person name="Wu L."/>
            <person name="Ma J."/>
        </authorList>
    </citation>
    <scope>NUCLEOTIDE SEQUENCE [LARGE SCALE GENOMIC DNA]</scope>
    <source>
        <strain evidence="2">CGMCC 1.12376</strain>
    </source>
</reference>
<gene>
    <name evidence="1" type="ORF">ACFSBH_19980</name>
</gene>
<dbReference type="EMBL" id="JBHUDE010000164">
    <property type="protein sequence ID" value="MFD1609903.1"/>
    <property type="molecule type" value="Genomic_DNA"/>
</dbReference>
<dbReference type="Gene3D" id="3.40.50.150">
    <property type="entry name" value="Vaccinia Virus protein VP39"/>
    <property type="match status" value="1"/>
</dbReference>
<accession>A0ABW4HX03</accession>
<comment type="caution">
    <text evidence="1">The sequence shown here is derived from an EMBL/GenBank/DDBJ whole genome shotgun (WGS) entry which is preliminary data.</text>
</comment>
<dbReference type="Proteomes" id="UP001597221">
    <property type="component" value="Unassembled WGS sequence"/>
</dbReference>
<dbReference type="PANTHER" id="PTHR38451">
    <property type="entry name" value="TRNA (ADENINE(22)-N(1))-METHYLTRANSFERASE"/>
    <property type="match status" value="1"/>
</dbReference>
<sequence>MEQYNLKLSERLIAVAEFLPKRAKFADIGSDHAYLPCFVCLHDEQALAIAGEVNRGPFESAQKNVSKQGLEERIVVRLGNGLEVINEDDHIEQIVIAGMGGGLITNILDKGVEKLSTVNRLILQPNVDARQIRVWLNEHQFDLTAERILEENGHIYEILVADRNGVHPYKSEMIEKQLLLGPYLMEEKSSIFLKKWREEASKLKLVIEQMKQAAQPDEQKIKKFTQELSWIEEELNHG</sequence>
<dbReference type="Gene3D" id="1.10.287.1890">
    <property type="match status" value="1"/>
</dbReference>
<dbReference type="Pfam" id="PF04816">
    <property type="entry name" value="TrmK"/>
    <property type="match status" value="1"/>
</dbReference>
<dbReference type="PIRSF" id="PIRSF018637">
    <property type="entry name" value="TrmK"/>
    <property type="match status" value="1"/>
</dbReference>
<evidence type="ECO:0000313" key="1">
    <source>
        <dbReference type="EMBL" id="MFD1609903.1"/>
    </source>
</evidence>